<evidence type="ECO:0000256" key="3">
    <source>
        <dbReference type="ARBA" id="ARBA00022771"/>
    </source>
</evidence>
<dbReference type="GO" id="GO:0008270">
    <property type="term" value="F:zinc ion binding"/>
    <property type="evidence" value="ECO:0007669"/>
    <property type="project" value="UniProtKB-KW"/>
</dbReference>
<feature type="coiled-coil region" evidence="6">
    <location>
        <begin position="454"/>
        <end position="481"/>
    </location>
</feature>
<dbReference type="InterPro" id="IPR013083">
    <property type="entry name" value="Znf_RING/FYVE/PHD"/>
</dbReference>
<dbReference type="Pfam" id="PF00097">
    <property type="entry name" value="zf-C3HC4"/>
    <property type="match status" value="1"/>
</dbReference>
<keyword evidence="6" id="KW-0175">Coiled coil</keyword>
<feature type="region of interest" description="Disordered" evidence="7">
    <location>
        <begin position="614"/>
        <end position="659"/>
    </location>
</feature>
<dbReference type="CDD" id="cd19814">
    <property type="entry name" value="Bbox1_RNF207-like"/>
    <property type="match status" value="1"/>
</dbReference>
<reference evidence="11" key="1">
    <citation type="submission" date="2015-02" db="EMBL/GenBank/DDBJ databases">
        <title>Genome sequencing for Strongylocentrotus purpuratus.</title>
        <authorList>
            <person name="Murali S."/>
            <person name="Liu Y."/>
            <person name="Vee V."/>
            <person name="English A."/>
            <person name="Wang M."/>
            <person name="Skinner E."/>
            <person name="Han Y."/>
            <person name="Muzny D.M."/>
            <person name="Worley K.C."/>
            <person name="Gibbs R.A."/>
        </authorList>
    </citation>
    <scope>NUCLEOTIDE SEQUENCE</scope>
</reference>
<dbReference type="KEGG" id="spu:584115"/>
<evidence type="ECO:0000256" key="4">
    <source>
        <dbReference type="ARBA" id="ARBA00022833"/>
    </source>
</evidence>
<dbReference type="InterPro" id="IPR017907">
    <property type="entry name" value="Znf_RING_CS"/>
</dbReference>
<dbReference type="RefSeq" id="XP_030843310.1">
    <property type="nucleotide sequence ID" value="XM_030987450.1"/>
</dbReference>
<dbReference type="Gene3D" id="3.30.40.10">
    <property type="entry name" value="Zinc/RING finger domain, C3HC4 (zinc finger)"/>
    <property type="match status" value="1"/>
</dbReference>
<feature type="region of interest" description="Disordered" evidence="7">
    <location>
        <begin position="374"/>
        <end position="400"/>
    </location>
</feature>
<evidence type="ECO:0000259" key="8">
    <source>
        <dbReference type="PROSITE" id="PS50089"/>
    </source>
</evidence>
<dbReference type="SUPFAM" id="SSF57850">
    <property type="entry name" value="RING/U-box"/>
    <property type="match status" value="1"/>
</dbReference>
<evidence type="ECO:0000313" key="11">
    <source>
        <dbReference type="Proteomes" id="UP000007110"/>
    </source>
</evidence>
<dbReference type="PANTHER" id="PTHR22635:SF0">
    <property type="entry name" value="RING FINGER PROTEIN 207"/>
    <property type="match status" value="1"/>
</dbReference>
<feature type="region of interest" description="Disordered" evidence="7">
    <location>
        <begin position="752"/>
        <end position="962"/>
    </location>
</feature>
<name>A0A7M7NYI0_STRPU</name>
<feature type="compositionally biased region" description="Low complexity" evidence="7">
    <location>
        <begin position="923"/>
        <end position="945"/>
    </location>
</feature>
<dbReference type="SMART" id="SM00336">
    <property type="entry name" value="BBOX"/>
    <property type="match status" value="1"/>
</dbReference>
<dbReference type="CTD" id="388591"/>
<dbReference type="InterPro" id="IPR000315">
    <property type="entry name" value="Znf_B-box"/>
</dbReference>
<feature type="compositionally biased region" description="Low complexity" evidence="7">
    <location>
        <begin position="820"/>
        <end position="829"/>
    </location>
</feature>
<evidence type="ECO:0000259" key="9">
    <source>
        <dbReference type="PROSITE" id="PS50119"/>
    </source>
</evidence>
<proteinExistence type="predicted"/>
<dbReference type="GeneID" id="584115"/>
<dbReference type="InterPro" id="IPR022782">
    <property type="entry name" value="AIP3-like_C"/>
</dbReference>
<dbReference type="InterPro" id="IPR001841">
    <property type="entry name" value="Znf_RING"/>
</dbReference>
<dbReference type="InterPro" id="IPR039320">
    <property type="entry name" value="RNF207"/>
</dbReference>
<dbReference type="GO" id="GO:0030544">
    <property type="term" value="F:Hsp70 protein binding"/>
    <property type="evidence" value="ECO:0000318"/>
    <property type="project" value="GO_Central"/>
</dbReference>
<feature type="coiled-coil region" evidence="6">
    <location>
        <begin position="242"/>
        <end position="280"/>
    </location>
</feature>
<feature type="compositionally biased region" description="Basic and acidic residues" evidence="7">
    <location>
        <begin position="903"/>
        <end position="921"/>
    </location>
</feature>
<dbReference type="PROSITE" id="PS00518">
    <property type="entry name" value="ZF_RING_1"/>
    <property type="match status" value="1"/>
</dbReference>
<dbReference type="FunCoup" id="A0A7M7NYI0">
    <property type="interactions" value="418"/>
</dbReference>
<dbReference type="Pfam" id="PF00643">
    <property type="entry name" value="zf-B_box"/>
    <property type="match status" value="1"/>
</dbReference>
<evidence type="ECO:0000256" key="2">
    <source>
        <dbReference type="ARBA" id="ARBA00022723"/>
    </source>
</evidence>
<keyword evidence="11" id="KW-1185">Reference proteome</keyword>
<dbReference type="SMART" id="SM00184">
    <property type="entry name" value="RING"/>
    <property type="match status" value="1"/>
</dbReference>
<feature type="region of interest" description="Disordered" evidence="7">
    <location>
        <begin position="704"/>
        <end position="733"/>
    </location>
</feature>
<feature type="compositionally biased region" description="Basic and acidic residues" evidence="7">
    <location>
        <begin position="578"/>
        <end position="589"/>
    </location>
</feature>
<dbReference type="OrthoDB" id="9049620at2759"/>
<dbReference type="InParanoid" id="A0A7M7NYI0"/>
<sequence length="982" mass="109336">MCDPFQPPAMSGEIFQPLETFEEQVESGRGPLTCRLCTQQYEDPRILNCHHVFCGNCLRGRAVDGFMTCPLCGTRSFLTNGSNLPQADPVINFLLKSSEQERALCANCDTMQSSMFFCNTCNQALCALCKEETHMAKMFASHQVVSLKKRTSEQHRKCAKHNDEYIMYSTEKQELLCIKCFRDFEKDDRAFCLDLESAYKQSCRQLEERISTIRDLQSSVHDAIILFQALMQEVRSNGEKERVSIQELCAEMQERMVEKKEELLKDVDSQQLQKEQAFKDQLPSLAALLPALQTNLAISTMFVSGANMYEFLDLSSSLNERLASIANQPHQLRPQESGEISTDYEAKFARCLQPLLHIHLDNCDDCGSSSPIIHVSMPTTSAPSPQQQPPARREHPAPQPLSSAYISSALARHLSLTNTLQDPLAGKGLRRGSKMAASIRHRLQEGNGPFVEHCKAFEANFRLLQHRIQKMKEQVQEIHRDITRRKCLAKKEKVTDVLDECSQVEIQIGTHTATLEHMKVIFQKIWQEMLDRVSSEQEIYQNQLKDMNYLKQENSHLATIARQIAPYITSIDAVTKQIDPRSRSASPHESEDEGSEGNPLHITKLVLTSNTKNSITDSAERDPDTSPSQSLVPPDGDTDASHDTPSAVSHDVDGSHDVLFQGDGAEAKKAFHRTLSEQEEYERLRAKKIVMDAIMSEQCKEALKDSGVSKGPEPDLPCGSGQRPQATCSNGVEDDQKCLDADRRLTVTKLDLDDPCGSTQRPQSGKCLEEPKSYADADRHVKVTNSLDTEHSCGSGQGPKAEQGAEETQKCGKADRLLKVVDVNGSSSDSSHDLGIKKQRVKRERLGDEGIVQTTVTEADAEEGSVSVSSRVKRFSLSDDQVEMAQKQQAGACPGSPRPPPRAQKDAKRVVVKPNDAEVKQRSVMSVTVTTSEDTSSTHTSTPTSIEHSKGKGPVTDETENIVLRVRNRRKLREQATLANNS</sequence>
<dbReference type="Proteomes" id="UP000007110">
    <property type="component" value="Unassembled WGS sequence"/>
</dbReference>
<accession>A0A7M7NYI0</accession>
<feature type="compositionally biased region" description="Basic and acidic residues" evidence="7">
    <location>
        <begin position="767"/>
        <end position="781"/>
    </location>
</feature>
<feature type="domain" description="B box-type" evidence="9">
    <location>
        <begin position="100"/>
        <end position="147"/>
    </location>
</feature>
<feature type="compositionally biased region" description="Basic and acidic residues" evidence="7">
    <location>
        <begin position="807"/>
        <end position="819"/>
    </location>
</feature>
<keyword evidence="2" id="KW-0479">Metal-binding</keyword>
<dbReference type="PROSITE" id="PS50089">
    <property type="entry name" value="ZF_RING_2"/>
    <property type="match status" value="1"/>
</dbReference>
<dbReference type="PROSITE" id="PS50119">
    <property type="entry name" value="ZF_BBOX"/>
    <property type="match status" value="1"/>
</dbReference>
<dbReference type="PANTHER" id="PTHR22635">
    <property type="entry name" value="RING FINGER PROTEIN 207"/>
    <property type="match status" value="1"/>
</dbReference>
<dbReference type="AlphaFoldDB" id="A0A7M7NYI0"/>
<evidence type="ECO:0000256" key="6">
    <source>
        <dbReference type="SAM" id="Coils"/>
    </source>
</evidence>
<dbReference type="InterPro" id="IPR018957">
    <property type="entry name" value="Znf_C3HC4_RING-type"/>
</dbReference>
<protein>
    <recommendedName>
        <fullName evidence="1">RING finger protein 207</fullName>
    </recommendedName>
</protein>
<dbReference type="GO" id="GO:0044325">
    <property type="term" value="F:transmembrane transporter binding"/>
    <property type="evidence" value="ECO:0000318"/>
    <property type="project" value="GO_Central"/>
</dbReference>
<reference evidence="10" key="2">
    <citation type="submission" date="2021-01" db="UniProtKB">
        <authorList>
            <consortium name="EnsemblMetazoa"/>
        </authorList>
    </citation>
    <scope>IDENTIFICATION</scope>
</reference>
<organism evidence="10 11">
    <name type="scientific">Strongylocentrotus purpuratus</name>
    <name type="common">Purple sea urchin</name>
    <dbReference type="NCBI Taxonomy" id="7668"/>
    <lineage>
        <taxon>Eukaryota</taxon>
        <taxon>Metazoa</taxon>
        <taxon>Echinodermata</taxon>
        <taxon>Eleutherozoa</taxon>
        <taxon>Echinozoa</taxon>
        <taxon>Echinoidea</taxon>
        <taxon>Euechinoidea</taxon>
        <taxon>Echinacea</taxon>
        <taxon>Camarodonta</taxon>
        <taxon>Echinidea</taxon>
        <taxon>Strongylocentrotidae</taxon>
        <taxon>Strongylocentrotus</taxon>
    </lineage>
</organism>
<dbReference type="Pfam" id="PF03915">
    <property type="entry name" value="AIP3"/>
    <property type="match status" value="1"/>
</dbReference>
<evidence type="ECO:0000256" key="7">
    <source>
        <dbReference type="SAM" id="MobiDB-lite"/>
    </source>
</evidence>
<feature type="domain" description="RING-type" evidence="8">
    <location>
        <begin position="34"/>
        <end position="72"/>
    </location>
</feature>
<dbReference type="Gene3D" id="1.20.58.1540">
    <property type="entry name" value="Actin interacting protein 3, C-terminal domain"/>
    <property type="match status" value="1"/>
</dbReference>
<evidence type="ECO:0000256" key="5">
    <source>
        <dbReference type="PROSITE-ProRule" id="PRU00024"/>
    </source>
</evidence>
<evidence type="ECO:0000313" key="10">
    <source>
        <dbReference type="EnsemblMetazoa" id="XP_030843310"/>
    </source>
</evidence>
<keyword evidence="3 5" id="KW-0863">Zinc-finger</keyword>
<dbReference type="Gene3D" id="3.30.160.60">
    <property type="entry name" value="Classic Zinc Finger"/>
    <property type="match status" value="1"/>
</dbReference>
<dbReference type="GO" id="GO:0048471">
    <property type="term" value="C:perinuclear region of cytoplasm"/>
    <property type="evidence" value="ECO:0000318"/>
    <property type="project" value="GO_Central"/>
</dbReference>
<dbReference type="EnsemblMetazoa" id="XM_030987450">
    <property type="protein sequence ID" value="XP_030843310"/>
    <property type="gene ID" value="LOC584115"/>
</dbReference>
<evidence type="ECO:0000256" key="1">
    <source>
        <dbReference type="ARBA" id="ARBA00021526"/>
    </source>
</evidence>
<keyword evidence="4" id="KW-0862">Zinc</keyword>
<feature type="region of interest" description="Disordered" evidence="7">
    <location>
        <begin position="578"/>
        <end position="601"/>
    </location>
</feature>